<keyword evidence="2" id="KW-1185">Reference proteome</keyword>
<sequence length="519" mass="60520">MPYAVAIGYSLDETMQEVDKFLVKVVFPIEIKVKNEILYGILTDRNFYDGERVKVLETSSQLSIRRSELKYPYYGYQIRSRSYILHTFFPQEAGARVVKTFCEQRGAAKERCLSGSLEDPKPNPNINLQDERNCKTSSSNFLDPSPHFLEHRSIIRKRFQDTRMELSYSPPQTNLILLDDTYVFPEVQVVQAFFAICQRKRTSFTPPFHFPIRSAFLPSHLCMCPARPHLPIPKLSNKPKDFITMNSSQPLTVANPVSFVKQLTALLGPKEDWQSEWKDANHLIKNTIGLLIKDSEWPWRSYNGMIKENTAIDADIYINILAEQMLFFLREFQPYVTRRSPTDGFSPSTLAKRKEKLTVVESLFMVMLYIIYATFTDRNNLNLLRINIVEIVQIALKRNEEELRVAIQTHEYDDIKEFKVTESIQRVYEFFVFLLLGMRSERLESLLLKHLGEEYVNVDVASGVLKATNMVVLERVKKDLPVEYGFDTNSSTIEWDEGKPDRWDHVLQYKKRDTEEQKE</sequence>
<name>A0A3N4HTF0_ASCIM</name>
<evidence type="ECO:0000313" key="2">
    <source>
        <dbReference type="Proteomes" id="UP000275078"/>
    </source>
</evidence>
<organism evidence="1 2">
    <name type="scientific">Ascobolus immersus RN42</name>
    <dbReference type="NCBI Taxonomy" id="1160509"/>
    <lineage>
        <taxon>Eukaryota</taxon>
        <taxon>Fungi</taxon>
        <taxon>Dikarya</taxon>
        <taxon>Ascomycota</taxon>
        <taxon>Pezizomycotina</taxon>
        <taxon>Pezizomycetes</taxon>
        <taxon>Pezizales</taxon>
        <taxon>Ascobolaceae</taxon>
        <taxon>Ascobolus</taxon>
    </lineage>
</organism>
<protein>
    <submittedName>
        <fullName evidence="1">Uncharacterized protein</fullName>
    </submittedName>
</protein>
<evidence type="ECO:0000313" key="1">
    <source>
        <dbReference type="EMBL" id="RPA77125.1"/>
    </source>
</evidence>
<dbReference type="Proteomes" id="UP000275078">
    <property type="component" value="Unassembled WGS sequence"/>
</dbReference>
<accession>A0A3N4HTF0</accession>
<gene>
    <name evidence="1" type="ORF">BJ508DRAFT_310406</name>
</gene>
<reference evidence="1 2" key="1">
    <citation type="journal article" date="2018" name="Nat. Ecol. Evol.">
        <title>Pezizomycetes genomes reveal the molecular basis of ectomycorrhizal truffle lifestyle.</title>
        <authorList>
            <person name="Murat C."/>
            <person name="Payen T."/>
            <person name="Noel B."/>
            <person name="Kuo A."/>
            <person name="Morin E."/>
            <person name="Chen J."/>
            <person name="Kohler A."/>
            <person name="Krizsan K."/>
            <person name="Balestrini R."/>
            <person name="Da Silva C."/>
            <person name="Montanini B."/>
            <person name="Hainaut M."/>
            <person name="Levati E."/>
            <person name="Barry K.W."/>
            <person name="Belfiori B."/>
            <person name="Cichocki N."/>
            <person name="Clum A."/>
            <person name="Dockter R.B."/>
            <person name="Fauchery L."/>
            <person name="Guy J."/>
            <person name="Iotti M."/>
            <person name="Le Tacon F."/>
            <person name="Lindquist E.A."/>
            <person name="Lipzen A."/>
            <person name="Malagnac F."/>
            <person name="Mello A."/>
            <person name="Molinier V."/>
            <person name="Miyauchi S."/>
            <person name="Poulain J."/>
            <person name="Riccioni C."/>
            <person name="Rubini A."/>
            <person name="Sitrit Y."/>
            <person name="Splivallo R."/>
            <person name="Traeger S."/>
            <person name="Wang M."/>
            <person name="Zifcakova L."/>
            <person name="Wipf D."/>
            <person name="Zambonelli A."/>
            <person name="Paolocci F."/>
            <person name="Nowrousian M."/>
            <person name="Ottonello S."/>
            <person name="Baldrian P."/>
            <person name="Spatafora J.W."/>
            <person name="Henrissat B."/>
            <person name="Nagy L.G."/>
            <person name="Aury J.M."/>
            <person name="Wincker P."/>
            <person name="Grigoriev I.V."/>
            <person name="Bonfante P."/>
            <person name="Martin F.M."/>
        </authorList>
    </citation>
    <scope>NUCLEOTIDE SEQUENCE [LARGE SCALE GENOMIC DNA]</scope>
    <source>
        <strain evidence="1 2">RN42</strain>
    </source>
</reference>
<dbReference type="EMBL" id="ML119731">
    <property type="protein sequence ID" value="RPA77125.1"/>
    <property type="molecule type" value="Genomic_DNA"/>
</dbReference>
<dbReference type="AlphaFoldDB" id="A0A3N4HTF0"/>
<proteinExistence type="predicted"/>